<dbReference type="GO" id="GO:0031179">
    <property type="term" value="P:peptide modification"/>
    <property type="evidence" value="ECO:0007669"/>
    <property type="project" value="InterPro"/>
</dbReference>
<dbReference type="Proteomes" id="UP000198251">
    <property type="component" value="Chromosome I"/>
</dbReference>
<organism evidence="3 4">
    <name type="scientific">Micromonospora echinofusca</name>
    <dbReference type="NCBI Taxonomy" id="47858"/>
    <lineage>
        <taxon>Bacteria</taxon>
        <taxon>Bacillati</taxon>
        <taxon>Actinomycetota</taxon>
        <taxon>Actinomycetes</taxon>
        <taxon>Micromonosporales</taxon>
        <taxon>Micromonosporaceae</taxon>
        <taxon>Micromonospora</taxon>
    </lineage>
</organism>
<feature type="region of interest" description="Disordered" evidence="1">
    <location>
        <begin position="54"/>
        <end position="107"/>
    </location>
</feature>
<dbReference type="GO" id="GO:0005975">
    <property type="term" value="P:carbohydrate metabolic process"/>
    <property type="evidence" value="ECO:0007669"/>
    <property type="project" value="InterPro"/>
</dbReference>
<accession>A0A1C5G7F5</accession>
<dbReference type="Pfam" id="PF05147">
    <property type="entry name" value="LANC_like"/>
    <property type="match status" value="1"/>
</dbReference>
<dbReference type="AlphaFoldDB" id="A0A1C5G7F5"/>
<feature type="compositionally biased region" description="Low complexity" evidence="1">
    <location>
        <begin position="67"/>
        <end position="85"/>
    </location>
</feature>
<name>A0A1C5G7F5_MICEH</name>
<dbReference type="Gene3D" id="1.50.10.10">
    <property type="match status" value="1"/>
</dbReference>
<evidence type="ECO:0000259" key="2">
    <source>
        <dbReference type="Pfam" id="PF13575"/>
    </source>
</evidence>
<dbReference type="NCBIfam" id="TIGR03897">
    <property type="entry name" value="lanti_2_LanM"/>
    <property type="match status" value="1"/>
</dbReference>
<dbReference type="SUPFAM" id="SSF158745">
    <property type="entry name" value="LanC-like"/>
    <property type="match status" value="1"/>
</dbReference>
<dbReference type="InterPro" id="IPR017146">
    <property type="entry name" value="Lanti_2_LanM"/>
</dbReference>
<dbReference type="EMBL" id="LT607733">
    <property type="protein sequence ID" value="SCG15799.1"/>
    <property type="molecule type" value="Genomic_DNA"/>
</dbReference>
<dbReference type="CDD" id="cd04792">
    <property type="entry name" value="LanM-like"/>
    <property type="match status" value="1"/>
</dbReference>
<dbReference type="SMART" id="SM01260">
    <property type="entry name" value="LANC_like"/>
    <property type="match status" value="1"/>
</dbReference>
<feature type="compositionally biased region" description="Gly residues" evidence="1">
    <location>
        <begin position="86"/>
        <end position="101"/>
    </location>
</feature>
<protein>
    <submittedName>
        <fullName evidence="3">Type 2 lantibiotic biosynthesis protein LanM</fullName>
    </submittedName>
</protein>
<proteinExistence type="predicted"/>
<keyword evidence="4" id="KW-1185">Reference proteome</keyword>
<gene>
    <name evidence="3" type="ORF">GA0070610_2042</name>
</gene>
<evidence type="ECO:0000313" key="3">
    <source>
        <dbReference type="EMBL" id="SCG15799.1"/>
    </source>
</evidence>
<dbReference type="InterPro" id="IPR007822">
    <property type="entry name" value="LANC-like"/>
</dbReference>
<sequence length="1099" mass="113167">MWVVSTHELRAPLWHLATVTSTPPAGATEHASSGVRLAPHWWAPGLALHERVPGRAVGAPGRPPADAPTDATTGGSGSDAARATTGGPGSDGAHGTTGAGGQAAADDAIGPDVERRLARWRAGHGPGLAARLAEVGLDESGLRGLLAEDPAALAARMTRPPWAQAVEAALAAAAAPRPQADPADWRAALAAPLRPFVDVAADRFRAGAGRIATRQTVDLNPLTDRFATALEDRLLAVAARTLVSELHRRRAAGLLAGADGRARFADFVAQLRDPAGLAELVERRPVLARLLAQAATTAARAGLELLTRFLADRDELVAALLGGADPGPLVAFRSNLGDAHTGGRTTTVLCFADGRSVVYKPRELASQVHFTAFVDWLERRAPGLGLRGVAALTRPGYGWSAHVDATALSHPEQADDFYRRQGALVALLHALHATDMHYENLIAAGDTPVVVDTETLFHPALGEAAGTGDPAADLLAASVHRTGLIPVIVVGDQGAMDLSGVGGDHGATAPVSALDWADPGTDRMRLTRRAVGFVGGRNRPRVGDAVVDPGAHEPALRAGFRLAYDTIRAHRREFTELASSCADVPVRLVARPTSAYHGLLTETTHPDVLGDALERDRAFGVLWSSAAGHPFLAQLPRHEVAALWAGDVPLFEGTPGSRTVRVAGSGEPLPVPLARRGLDTALDKIAALGEADRRQQEWIVAATLATRHPARDRHAGTPTSRPVADAAASPERLLAAACALADEIQARGVPGAGRVNWLGLELVDDRQWLVLPMGAGLANGHLGVALFLGQLAEVTGVARYAELARRAVAGVPGLFRLLGARPDLVAAIGPGGLYGLGGIAYGLARLSTLLADPGLAGQARAAVDLAAAASAGCSALAWADGGAGCLAAMHAVHAELDHAPAASLARDWADRLVDAVERDELPAEAGFAGGLAGIGWALGRYARTGGARYARAGRRALRGAGTPGAGDPAGYGWCRGAAGLALAHHALAPDTGPLDADALRLLTDRPLLDDLSLCHGELGVAEATRVLDGEGSATRRLAGRVLAAVDRHGARCGTPGNVPTPGLVDGLAGIGYGLLRLHGAGPVPSVLLLEPTPEPCSSG</sequence>
<dbReference type="InterPro" id="IPR025410">
    <property type="entry name" value="Lant_dehyd"/>
</dbReference>
<evidence type="ECO:0000256" key="1">
    <source>
        <dbReference type="SAM" id="MobiDB-lite"/>
    </source>
</evidence>
<dbReference type="Pfam" id="PF13575">
    <property type="entry name" value="DUF4135"/>
    <property type="match status" value="1"/>
</dbReference>
<reference evidence="3 4" key="1">
    <citation type="submission" date="2016-06" db="EMBL/GenBank/DDBJ databases">
        <authorList>
            <person name="Kjaerup R.B."/>
            <person name="Dalgaard T.S."/>
            <person name="Juul-Madsen H.R."/>
        </authorList>
    </citation>
    <scope>NUCLEOTIDE SEQUENCE [LARGE SCALE GENOMIC DNA]</scope>
    <source>
        <strain evidence="3 4">DSM 43913</strain>
    </source>
</reference>
<evidence type="ECO:0000313" key="4">
    <source>
        <dbReference type="Proteomes" id="UP000198251"/>
    </source>
</evidence>
<feature type="domain" description="Lantibiotic biosynthesis protein dehydration" evidence="2">
    <location>
        <begin position="285"/>
        <end position="652"/>
    </location>
</feature>
<dbReference type="InterPro" id="IPR012341">
    <property type="entry name" value="6hp_glycosidase-like_sf"/>
</dbReference>